<dbReference type="OrthoDB" id="3367592at2"/>
<name>A0A6G2BFX8_9ACTN</name>
<evidence type="ECO:0000256" key="1">
    <source>
        <dbReference type="SAM" id="MobiDB-lite"/>
    </source>
</evidence>
<reference evidence="2 3" key="1">
    <citation type="submission" date="2019-11" db="EMBL/GenBank/DDBJ databases">
        <authorList>
            <person name="Yuan L."/>
        </authorList>
    </citation>
    <scope>NUCLEOTIDE SEQUENCE [LARGE SCALE GENOMIC DNA]</scope>
    <source>
        <strain evidence="2 3">TRM43335</strain>
    </source>
</reference>
<dbReference type="EMBL" id="WIXO01000001">
    <property type="protein sequence ID" value="MTE20963.1"/>
    <property type="molecule type" value="Genomic_DNA"/>
</dbReference>
<organism evidence="2 3">
    <name type="scientific">Streptomyces taklimakanensis</name>
    <dbReference type="NCBI Taxonomy" id="2569853"/>
    <lineage>
        <taxon>Bacteria</taxon>
        <taxon>Bacillati</taxon>
        <taxon>Actinomycetota</taxon>
        <taxon>Actinomycetes</taxon>
        <taxon>Kitasatosporales</taxon>
        <taxon>Streptomycetaceae</taxon>
        <taxon>Streptomyces</taxon>
    </lineage>
</organism>
<dbReference type="Proteomes" id="UP000473014">
    <property type="component" value="Unassembled WGS sequence"/>
</dbReference>
<gene>
    <name evidence="2" type="ORF">F0L17_17935</name>
</gene>
<evidence type="ECO:0008006" key="4">
    <source>
        <dbReference type="Google" id="ProtNLM"/>
    </source>
</evidence>
<evidence type="ECO:0000313" key="3">
    <source>
        <dbReference type="Proteomes" id="UP000473014"/>
    </source>
</evidence>
<keyword evidence="3" id="KW-1185">Reference proteome</keyword>
<proteinExistence type="predicted"/>
<dbReference type="RefSeq" id="WP_155071873.1">
    <property type="nucleotide sequence ID" value="NZ_WIXO01000001.1"/>
</dbReference>
<dbReference type="AlphaFoldDB" id="A0A6G2BFX8"/>
<feature type="region of interest" description="Disordered" evidence="1">
    <location>
        <begin position="273"/>
        <end position="313"/>
    </location>
</feature>
<comment type="caution">
    <text evidence="2">The sequence shown here is derived from an EMBL/GenBank/DDBJ whole genome shotgun (WGS) entry which is preliminary data.</text>
</comment>
<evidence type="ECO:0000313" key="2">
    <source>
        <dbReference type="EMBL" id="MTE20963.1"/>
    </source>
</evidence>
<feature type="compositionally biased region" description="Gly residues" evidence="1">
    <location>
        <begin position="289"/>
        <end position="298"/>
    </location>
</feature>
<protein>
    <recommendedName>
        <fullName evidence="4">Adhesin domain-containing protein</fullName>
    </recommendedName>
</protein>
<sequence>MSHRSQWSVDEPRRLDLDEEVHTLRVRVVDGTVNVVGSDAPGVRLEVGALSGPPLIVTLEDGVLTVAYDDLPWKDFLGLLDRTGWQRTADVSVAVPARVERVEVGVVGADAVVTGVEGRTHVRGVSGGVTLAGLAGPVRAETVSGAVEAQGVTGDLRFGSVSGDLTVVDGGASVRADTVNGAMVLDLAPARGKPRGDRAPDIRLGSVSGEIAIRLPQPSDTVVEANTAGGAVSCAFDDLRVTGQWGTKRITGTLGAGSGRLRAVTVSGSIALLRRPPADDPHDGPPGSPGAGGTGGDGDTTVPTTPPSLHKDV</sequence>
<accession>A0A6G2BFX8</accession>